<dbReference type="RefSeq" id="WP_062280463.1">
    <property type="nucleotide sequence ID" value="NZ_DF968181.1"/>
</dbReference>
<dbReference type="InterPro" id="IPR012505">
    <property type="entry name" value="YbbR"/>
</dbReference>
<sequence length="433" mass="46711">MNRRFVSFIRRISTFGASLILALAVWVVAITSTDPTEERRFTNPISVELVGLSDGLVLTNTLPDLISVDLRAPASVWTKIINGRIPGKALIDVTGLDAGEYEIPVQIQIGIGPIMISSYSPQTAKIVLEKYETRSFDIVVNEKGEVPTAFKVDPPVLSVDQVQVSGSVSLLDQIESVRVVLDHSNATESIKKDLSVAAVNHDGVVITSGLKFSPEKVSVSQEINLRGGYRVVVVKVVTPGTVPNGYRVSKIGVDPSVVTIYSSDRTLLENLQSYLETEPVDLSTTTEDSQIKVGLNLPAGVSLVGDQTVSVNVEVDPIEGAMTLSDIPVYVIGLEEGVQSILSPEMVDVYLSGPQPILDQVKNEGLYAVLDLQDYQFGHYQLEPIIDISSWKGVTIQSIMPGTIDVTINGRSESLQNNNAQSVPASATKTPEQ</sequence>
<dbReference type="Proteomes" id="UP000053370">
    <property type="component" value="Unassembled WGS sequence"/>
</dbReference>
<evidence type="ECO:0000313" key="1">
    <source>
        <dbReference type="EMBL" id="GAP40719.1"/>
    </source>
</evidence>
<dbReference type="PANTHER" id="PTHR37804:SF1">
    <property type="entry name" value="CDAA REGULATORY PROTEIN CDAR"/>
    <property type="match status" value="1"/>
</dbReference>
<name>A0A0S7BWM7_9CHLR</name>
<dbReference type="InterPro" id="IPR053154">
    <property type="entry name" value="c-di-AMP_regulator"/>
</dbReference>
<gene>
    <name evidence="1" type="ORF">ATC1_13698</name>
</gene>
<accession>A0A0S7BWM7</accession>
<organism evidence="1">
    <name type="scientific">Flexilinea flocculi</name>
    <dbReference type="NCBI Taxonomy" id="1678840"/>
    <lineage>
        <taxon>Bacteria</taxon>
        <taxon>Bacillati</taxon>
        <taxon>Chloroflexota</taxon>
        <taxon>Anaerolineae</taxon>
        <taxon>Anaerolineales</taxon>
        <taxon>Anaerolineaceae</taxon>
        <taxon>Flexilinea</taxon>
    </lineage>
</organism>
<dbReference type="Gene3D" id="2.170.120.30">
    <property type="match status" value="2"/>
</dbReference>
<dbReference type="EMBL" id="DF968181">
    <property type="protein sequence ID" value="GAP40719.1"/>
    <property type="molecule type" value="Genomic_DNA"/>
</dbReference>
<keyword evidence="2" id="KW-1185">Reference proteome</keyword>
<dbReference type="PANTHER" id="PTHR37804">
    <property type="entry name" value="CDAA REGULATORY PROTEIN CDAR"/>
    <property type="match status" value="1"/>
</dbReference>
<reference evidence="1" key="1">
    <citation type="journal article" date="2015" name="Genome Announc.">
        <title>Draft Genome Sequence of Anaerolineae Strain TC1, a Novel Isolate from a Methanogenic Wastewater Treatment System.</title>
        <authorList>
            <person name="Matsuura N."/>
            <person name="Tourlousse D.M."/>
            <person name="Sun L."/>
            <person name="Toyonaga M."/>
            <person name="Kuroda K."/>
            <person name="Ohashi A."/>
            <person name="Cruz R."/>
            <person name="Yamaguchi T."/>
            <person name="Sekiguchi Y."/>
        </authorList>
    </citation>
    <scope>NUCLEOTIDE SEQUENCE [LARGE SCALE GENOMIC DNA]</scope>
    <source>
        <strain evidence="1">TC1</strain>
    </source>
</reference>
<evidence type="ECO:0000313" key="2">
    <source>
        <dbReference type="Proteomes" id="UP000053370"/>
    </source>
</evidence>
<dbReference type="Gene3D" id="2.170.120.40">
    <property type="entry name" value="YbbR-like domain"/>
    <property type="match status" value="2"/>
</dbReference>
<proteinExistence type="predicted"/>
<dbReference type="AlphaFoldDB" id="A0A0S7BWM7"/>
<dbReference type="Pfam" id="PF07949">
    <property type="entry name" value="YbbR"/>
    <property type="match status" value="2"/>
</dbReference>
<dbReference type="STRING" id="1678840.ATC1_13698"/>
<protein>
    <submittedName>
        <fullName evidence="1">Uncharacterized protein, YbbR domain</fullName>
    </submittedName>
</protein>